<gene>
    <name evidence="2" type="ORF">AFUS01_LOCUS31994</name>
</gene>
<feature type="region of interest" description="Disordered" evidence="1">
    <location>
        <begin position="23"/>
        <end position="42"/>
    </location>
</feature>
<name>A0A8J2LFH7_9HEXA</name>
<dbReference type="Proteomes" id="UP000708208">
    <property type="component" value="Unassembled WGS sequence"/>
</dbReference>
<accession>A0A8J2LFH7</accession>
<keyword evidence="3" id="KW-1185">Reference proteome</keyword>
<reference evidence="2" key="1">
    <citation type="submission" date="2021-06" db="EMBL/GenBank/DDBJ databases">
        <authorList>
            <person name="Hodson N. C."/>
            <person name="Mongue J. A."/>
            <person name="Jaron S. K."/>
        </authorList>
    </citation>
    <scope>NUCLEOTIDE SEQUENCE</scope>
</reference>
<evidence type="ECO:0000256" key="1">
    <source>
        <dbReference type="SAM" id="MobiDB-lite"/>
    </source>
</evidence>
<organism evidence="2 3">
    <name type="scientific">Allacma fusca</name>
    <dbReference type="NCBI Taxonomy" id="39272"/>
    <lineage>
        <taxon>Eukaryota</taxon>
        <taxon>Metazoa</taxon>
        <taxon>Ecdysozoa</taxon>
        <taxon>Arthropoda</taxon>
        <taxon>Hexapoda</taxon>
        <taxon>Collembola</taxon>
        <taxon>Symphypleona</taxon>
        <taxon>Sminthuridae</taxon>
        <taxon>Allacma</taxon>
    </lineage>
</organism>
<evidence type="ECO:0000313" key="3">
    <source>
        <dbReference type="Proteomes" id="UP000708208"/>
    </source>
</evidence>
<comment type="caution">
    <text evidence="2">The sequence shown here is derived from an EMBL/GenBank/DDBJ whole genome shotgun (WGS) entry which is preliminary data.</text>
</comment>
<dbReference type="AlphaFoldDB" id="A0A8J2LFH7"/>
<evidence type="ECO:0000313" key="2">
    <source>
        <dbReference type="EMBL" id="CAG7821673.1"/>
    </source>
</evidence>
<sequence>MSCTPAELIPSASSSYNPFEVKFQNKSEEGHHDKSKGLSSRKRGKGCELLLICPSRHSQCPHGQDH</sequence>
<feature type="compositionally biased region" description="Basic and acidic residues" evidence="1">
    <location>
        <begin position="23"/>
        <end position="36"/>
    </location>
</feature>
<protein>
    <submittedName>
        <fullName evidence="2">Uncharacterized protein</fullName>
    </submittedName>
</protein>
<dbReference type="EMBL" id="CAJVCH010517808">
    <property type="protein sequence ID" value="CAG7821673.1"/>
    <property type="molecule type" value="Genomic_DNA"/>
</dbReference>
<proteinExistence type="predicted"/>